<dbReference type="AlphaFoldDB" id="A0A6F8YJ70"/>
<reference evidence="9 10" key="1">
    <citation type="submission" date="2020-03" db="EMBL/GenBank/DDBJ databases">
        <title>Whole genome shotgun sequence of Phytohabitans suffuscus NBRC 105367.</title>
        <authorList>
            <person name="Komaki H."/>
            <person name="Tamura T."/>
        </authorList>
    </citation>
    <scope>NUCLEOTIDE SEQUENCE [LARGE SCALE GENOMIC DNA]</scope>
    <source>
        <strain evidence="9 10">NBRC 105367</strain>
    </source>
</reference>
<keyword evidence="5 8" id="KW-0378">Hydrolase</keyword>
<dbReference type="GO" id="GO:0006189">
    <property type="term" value="P:'de novo' IMP biosynthetic process"/>
    <property type="evidence" value="ECO:0007669"/>
    <property type="project" value="UniProtKB-UniRule"/>
</dbReference>
<name>A0A6F8YJ70_9ACTN</name>
<keyword evidence="4 8" id="KW-0658">Purine biosynthesis</keyword>
<comment type="catalytic activity">
    <reaction evidence="8">
        <text>L-glutamine + H2O = L-glutamate + NH4(+)</text>
        <dbReference type="Rhea" id="RHEA:15889"/>
        <dbReference type="ChEBI" id="CHEBI:15377"/>
        <dbReference type="ChEBI" id="CHEBI:28938"/>
        <dbReference type="ChEBI" id="CHEBI:29985"/>
        <dbReference type="ChEBI" id="CHEBI:58359"/>
        <dbReference type="EC" id="3.5.1.2"/>
    </reaction>
</comment>
<dbReference type="Proteomes" id="UP000503011">
    <property type="component" value="Chromosome"/>
</dbReference>
<evidence type="ECO:0000256" key="6">
    <source>
        <dbReference type="ARBA" id="ARBA00022840"/>
    </source>
</evidence>
<feature type="active site" evidence="8">
    <location>
        <position position="196"/>
    </location>
</feature>
<comment type="subcellular location">
    <subcellularLocation>
        <location evidence="8">Cytoplasm</location>
    </subcellularLocation>
</comment>
<feature type="active site" evidence="8">
    <location>
        <position position="198"/>
    </location>
</feature>
<organism evidence="9 10">
    <name type="scientific">Phytohabitans suffuscus</name>
    <dbReference type="NCBI Taxonomy" id="624315"/>
    <lineage>
        <taxon>Bacteria</taxon>
        <taxon>Bacillati</taxon>
        <taxon>Actinomycetota</taxon>
        <taxon>Actinomycetes</taxon>
        <taxon>Micromonosporales</taxon>
        <taxon>Micromonosporaceae</taxon>
    </lineage>
</organism>
<dbReference type="Pfam" id="PF13507">
    <property type="entry name" value="GATase_5"/>
    <property type="match status" value="1"/>
</dbReference>
<evidence type="ECO:0000256" key="8">
    <source>
        <dbReference type="HAMAP-Rule" id="MF_00421"/>
    </source>
</evidence>
<evidence type="ECO:0000313" key="9">
    <source>
        <dbReference type="EMBL" id="BCB86120.1"/>
    </source>
</evidence>
<keyword evidence="2 8" id="KW-0436">Ligase</keyword>
<comment type="catalytic activity">
    <reaction evidence="8">
        <text>N(2)-formyl-N(1)-(5-phospho-beta-D-ribosyl)glycinamide + L-glutamine + ATP + H2O = 2-formamido-N(1)-(5-O-phospho-beta-D-ribosyl)acetamidine + L-glutamate + ADP + phosphate + H(+)</text>
        <dbReference type="Rhea" id="RHEA:17129"/>
        <dbReference type="ChEBI" id="CHEBI:15377"/>
        <dbReference type="ChEBI" id="CHEBI:15378"/>
        <dbReference type="ChEBI" id="CHEBI:29985"/>
        <dbReference type="ChEBI" id="CHEBI:30616"/>
        <dbReference type="ChEBI" id="CHEBI:43474"/>
        <dbReference type="ChEBI" id="CHEBI:58359"/>
        <dbReference type="ChEBI" id="CHEBI:147286"/>
        <dbReference type="ChEBI" id="CHEBI:147287"/>
        <dbReference type="ChEBI" id="CHEBI:456216"/>
        <dbReference type="EC" id="6.3.5.3"/>
    </reaction>
</comment>
<evidence type="ECO:0000256" key="4">
    <source>
        <dbReference type="ARBA" id="ARBA00022755"/>
    </source>
</evidence>
<dbReference type="SMART" id="SM01211">
    <property type="entry name" value="GATase_5"/>
    <property type="match status" value="1"/>
</dbReference>
<dbReference type="GO" id="GO:0005524">
    <property type="term" value="F:ATP binding"/>
    <property type="evidence" value="ECO:0007669"/>
    <property type="project" value="UniProtKB-KW"/>
</dbReference>
<comment type="pathway">
    <text evidence="8">Purine metabolism; IMP biosynthesis via de novo pathway; 5-amino-1-(5-phospho-D-ribosyl)imidazole from N(2)-formyl-N(1)-(5-phospho-D-ribosyl)glycinamide: step 1/2.</text>
</comment>
<evidence type="ECO:0000256" key="7">
    <source>
        <dbReference type="ARBA" id="ARBA00022962"/>
    </source>
</evidence>
<evidence type="ECO:0000256" key="1">
    <source>
        <dbReference type="ARBA" id="ARBA00022490"/>
    </source>
</evidence>
<feature type="active site" description="Nucleophile" evidence="8">
    <location>
        <position position="87"/>
    </location>
</feature>
<keyword evidence="7 8" id="KW-0315">Glutamine amidotransferase</keyword>
<evidence type="ECO:0000256" key="2">
    <source>
        <dbReference type="ARBA" id="ARBA00022598"/>
    </source>
</evidence>
<dbReference type="GO" id="GO:0004642">
    <property type="term" value="F:phosphoribosylformylglycinamidine synthase activity"/>
    <property type="evidence" value="ECO:0007669"/>
    <property type="project" value="UniProtKB-UniRule"/>
</dbReference>
<dbReference type="InterPro" id="IPR010075">
    <property type="entry name" value="PRibForGlyAmidine_synth_PurQ"/>
</dbReference>
<dbReference type="EC" id="3.5.1.2" evidence="8"/>
<reference evidence="9 10" key="2">
    <citation type="submission" date="2020-03" db="EMBL/GenBank/DDBJ databases">
        <authorList>
            <person name="Ichikawa N."/>
            <person name="Kimura A."/>
            <person name="Kitahashi Y."/>
            <person name="Uohara A."/>
        </authorList>
    </citation>
    <scope>NUCLEOTIDE SEQUENCE [LARGE SCALE GENOMIC DNA]</scope>
    <source>
        <strain evidence="9 10">NBRC 105367</strain>
    </source>
</reference>
<dbReference type="UniPathway" id="UPA00074">
    <property type="reaction ID" value="UER00128"/>
</dbReference>
<sequence>MSARVGVVTFPGSLDDGDASRAVRIAGGDAVGLWHADADLHGVDAVILPGGFSYGDYLRGGAIARFAPVMQAIADAVRDGLPVLGICNGFQILCEAHILPGALIRNQHMHFRARDQRLRIEAVQPVWTNAFNDSQEVVIPIKHGEGRYVADERTLDELEANGQVIARYVGGNPNGAQRDIAAVSNAAGNVVGIMPHPEHAVDALTGPSTDGLSFFTSMLKFLAGRPASEASAAGGPA</sequence>
<dbReference type="HAMAP" id="MF_00421">
    <property type="entry name" value="PurQ"/>
    <property type="match status" value="1"/>
</dbReference>
<comment type="function">
    <text evidence="8">Part of the phosphoribosylformylglycinamidine synthase complex involved in the purines biosynthetic pathway. Catalyzes the ATP-dependent conversion of formylglycinamide ribonucleotide (FGAR) and glutamine to yield formylglycinamidine ribonucleotide (FGAM) and glutamate. The FGAM synthase complex is composed of three subunits. PurQ produces an ammonia molecule by converting glutamine to glutamate. PurL transfers the ammonia molecule to FGAR to form FGAM in an ATP-dependent manner. PurS interacts with PurQ and PurL and is thought to assist in the transfer of the ammonia molecule from PurQ to PurL.</text>
</comment>
<dbReference type="GO" id="GO:0005737">
    <property type="term" value="C:cytoplasm"/>
    <property type="evidence" value="ECO:0007669"/>
    <property type="project" value="UniProtKB-SubCell"/>
</dbReference>
<protein>
    <recommendedName>
        <fullName evidence="8">Phosphoribosylformylglycinamidine synthase subunit PurQ</fullName>
        <shortName evidence="8">FGAM synthase</shortName>
        <ecNumber evidence="8">6.3.5.3</ecNumber>
    </recommendedName>
    <alternativeName>
        <fullName evidence="8">Formylglycinamide ribonucleotide amidotransferase subunit I</fullName>
        <shortName evidence="8">FGAR amidotransferase I</shortName>
        <shortName evidence="8">FGAR-AT I</shortName>
    </alternativeName>
    <alternativeName>
        <fullName evidence="8">Glutaminase PurQ</fullName>
        <ecNumber evidence="8">3.5.1.2</ecNumber>
    </alternativeName>
    <alternativeName>
        <fullName evidence="8">Phosphoribosylformylglycinamidine synthase subunit I</fullName>
    </alternativeName>
</protein>
<dbReference type="KEGG" id="psuu:Psuf_034330"/>
<dbReference type="CDD" id="cd01740">
    <property type="entry name" value="GATase1_FGAR_AT"/>
    <property type="match status" value="1"/>
</dbReference>
<dbReference type="SUPFAM" id="SSF52317">
    <property type="entry name" value="Class I glutamine amidotransferase-like"/>
    <property type="match status" value="1"/>
</dbReference>
<keyword evidence="1 8" id="KW-0963">Cytoplasm</keyword>
<gene>
    <name evidence="9" type="primary">purL_1</name>
    <name evidence="8" type="synonym">purQ</name>
    <name evidence="9" type="ORF">Psuf_034330</name>
</gene>
<dbReference type="RefSeq" id="WP_173158029.1">
    <property type="nucleotide sequence ID" value="NZ_AP022871.1"/>
</dbReference>
<dbReference type="PIRSF" id="PIRSF001586">
    <property type="entry name" value="FGAM_synth_I"/>
    <property type="match status" value="1"/>
</dbReference>
<dbReference type="EMBL" id="AP022871">
    <property type="protein sequence ID" value="BCB86120.1"/>
    <property type="molecule type" value="Genomic_DNA"/>
</dbReference>
<dbReference type="PANTHER" id="PTHR47552">
    <property type="entry name" value="PHOSPHORIBOSYLFORMYLGLYCINAMIDINE SYNTHASE SUBUNIT PURQ"/>
    <property type="match status" value="1"/>
</dbReference>
<keyword evidence="6 8" id="KW-0067">ATP-binding</keyword>
<keyword evidence="3 8" id="KW-0547">Nucleotide-binding</keyword>
<dbReference type="NCBIfam" id="NF002957">
    <property type="entry name" value="PRK03619.1"/>
    <property type="match status" value="1"/>
</dbReference>
<evidence type="ECO:0000256" key="5">
    <source>
        <dbReference type="ARBA" id="ARBA00022801"/>
    </source>
</evidence>
<dbReference type="PROSITE" id="PS51273">
    <property type="entry name" value="GATASE_TYPE_1"/>
    <property type="match status" value="1"/>
</dbReference>
<dbReference type="InterPro" id="IPR029062">
    <property type="entry name" value="Class_I_gatase-like"/>
</dbReference>
<dbReference type="PANTHER" id="PTHR47552:SF1">
    <property type="entry name" value="PHOSPHORIBOSYLFORMYLGLYCINAMIDINE SYNTHASE SUBUNIT PURQ"/>
    <property type="match status" value="1"/>
</dbReference>
<comment type="subunit">
    <text evidence="8">Part of the FGAM synthase complex composed of 1 PurL, 1 PurQ and 2 PurS subunits.</text>
</comment>
<accession>A0A6F8YJ70</accession>
<proteinExistence type="inferred from homology"/>
<evidence type="ECO:0000313" key="10">
    <source>
        <dbReference type="Proteomes" id="UP000503011"/>
    </source>
</evidence>
<dbReference type="EC" id="6.3.5.3" evidence="8"/>
<dbReference type="GO" id="GO:0004359">
    <property type="term" value="F:glutaminase activity"/>
    <property type="evidence" value="ECO:0007669"/>
    <property type="project" value="UniProtKB-EC"/>
</dbReference>
<dbReference type="Gene3D" id="3.40.50.880">
    <property type="match status" value="1"/>
</dbReference>
<keyword evidence="10" id="KW-1185">Reference proteome</keyword>
<evidence type="ECO:0000256" key="3">
    <source>
        <dbReference type="ARBA" id="ARBA00022741"/>
    </source>
</evidence>
<dbReference type="NCBIfam" id="TIGR01737">
    <property type="entry name" value="FGAM_synth_I"/>
    <property type="match status" value="1"/>
</dbReference>